<feature type="domain" description="RING-type" evidence="4">
    <location>
        <begin position="373"/>
        <end position="412"/>
    </location>
</feature>
<proteinExistence type="predicted"/>
<dbReference type="PANTHER" id="PTHR46405:SF3">
    <property type="entry name" value="RING_U-BOX SUPERFAMILY PROTEIN"/>
    <property type="match status" value="1"/>
</dbReference>
<keyword evidence="5" id="KW-1185">Reference proteome</keyword>
<name>A0ABM1HDU0_SOLPN</name>
<keyword evidence="1" id="KW-0863">Zinc-finger</keyword>
<dbReference type="RefSeq" id="XP_015084041.1">
    <property type="nucleotide sequence ID" value="XM_015228555.2"/>
</dbReference>
<reference evidence="6 7" key="2">
    <citation type="submission" date="2025-05" db="UniProtKB">
        <authorList>
            <consortium name="RefSeq"/>
        </authorList>
    </citation>
    <scope>IDENTIFICATION</scope>
</reference>
<keyword evidence="1" id="KW-0479">Metal-binding</keyword>
<evidence type="ECO:0000313" key="7">
    <source>
        <dbReference type="RefSeq" id="XP_015084041.1"/>
    </source>
</evidence>
<gene>
    <name evidence="6 7" type="primary">LOC107027377</name>
</gene>
<dbReference type="Pfam" id="PF13920">
    <property type="entry name" value="zf-C3HC4_3"/>
    <property type="match status" value="1"/>
</dbReference>
<evidence type="ECO:0000256" key="3">
    <source>
        <dbReference type="SAM" id="MobiDB-lite"/>
    </source>
</evidence>
<keyword evidence="1" id="KW-0862">Zinc</keyword>
<evidence type="ECO:0000256" key="1">
    <source>
        <dbReference type="PROSITE-ProRule" id="PRU00175"/>
    </source>
</evidence>
<dbReference type="CDD" id="cd23128">
    <property type="entry name" value="RING-HC_MIP1-like"/>
    <property type="match status" value="1"/>
</dbReference>
<dbReference type="Proteomes" id="UP000694930">
    <property type="component" value="Chromosome 8"/>
</dbReference>
<accession>A0ABM1HDU0</accession>
<evidence type="ECO:0000313" key="6">
    <source>
        <dbReference type="RefSeq" id="XP_015084039.1"/>
    </source>
</evidence>
<reference evidence="5" key="1">
    <citation type="journal article" date="2014" name="Nat. Genet.">
        <title>The genome of the stress-tolerant wild tomato species Solanum pennellii.</title>
        <authorList>
            <person name="Bolger A."/>
            <person name="Scossa F."/>
            <person name="Bolger M.E."/>
            <person name="Lanz C."/>
            <person name="Maumus F."/>
            <person name="Tohge T."/>
            <person name="Quesneville H."/>
            <person name="Alseekh S."/>
            <person name="Sorensen I."/>
            <person name="Lichtenstein G."/>
            <person name="Fich E.A."/>
            <person name="Conte M."/>
            <person name="Keller H."/>
            <person name="Schneeberger K."/>
            <person name="Schwacke R."/>
            <person name="Ofner I."/>
            <person name="Vrebalov J."/>
            <person name="Xu Y."/>
            <person name="Osorio S."/>
            <person name="Aflitos S.A."/>
            <person name="Schijlen E."/>
            <person name="Jimenez-Gomez J.M."/>
            <person name="Ryngajllo M."/>
            <person name="Kimura S."/>
            <person name="Kumar R."/>
            <person name="Koenig D."/>
            <person name="Headland L.R."/>
            <person name="Maloof J.N."/>
            <person name="Sinha N."/>
            <person name="van Ham R.C."/>
            <person name="Lankhorst R.K."/>
            <person name="Mao L."/>
            <person name="Vogel A."/>
            <person name="Arsova B."/>
            <person name="Panstruga R."/>
            <person name="Fei Z."/>
            <person name="Rose J.K."/>
            <person name="Zamir D."/>
            <person name="Carrari F."/>
            <person name="Giovannoni J.J."/>
            <person name="Weigel D."/>
            <person name="Usadel B."/>
            <person name="Fernie A.R."/>
        </authorList>
    </citation>
    <scope>NUCLEOTIDE SEQUENCE [LARGE SCALE GENOMIC DNA]</scope>
</reference>
<dbReference type="RefSeq" id="XP_015084039.1">
    <property type="nucleotide sequence ID" value="XM_015228553.2"/>
</dbReference>
<dbReference type="InterPro" id="IPR046934">
    <property type="entry name" value="PIR2-like"/>
</dbReference>
<evidence type="ECO:0000256" key="2">
    <source>
        <dbReference type="SAM" id="Coils"/>
    </source>
</evidence>
<evidence type="ECO:0000259" key="4">
    <source>
        <dbReference type="PROSITE" id="PS50089"/>
    </source>
</evidence>
<feature type="coiled-coil region" evidence="2">
    <location>
        <begin position="186"/>
        <end position="262"/>
    </location>
</feature>
<evidence type="ECO:0000313" key="5">
    <source>
        <dbReference type="Proteomes" id="UP000694930"/>
    </source>
</evidence>
<feature type="coiled-coil region" evidence="2">
    <location>
        <begin position="313"/>
        <end position="340"/>
    </location>
</feature>
<dbReference type="PANTHER" id="PTHR46405">
    <property type="entry name" value="OS05G0141500 PROTEIN"/>
    <property type="match status" value="1"/>
</dbReference>
<dbReference type="InterPro" id="IPR001841">
    <property type="entry name" value="Znf_RING"/>
</dbReference>
<dbReference type="SMART" id="SM00184">
    <property type="entry name" value="RING"/>
    <property type="match status" value="1"/>
</dbReference>
<feature type="region of interest" description="Disordered" evidence="3">
    <location>
        <begin position="1"/>
        <end position="23"/>
    </location>
</feature>
<dbReference type="Gene3D" id="3.30.40.10">
    <property type="entry name" value="Zinc/RING finger domain, C3HC4 (zinc finger)"/>
    <property type="match status" value="1"/>
</dbReference>
<dbReference type="SUPFAM" id="SSF57850">
    <property type="entry name" value="RING/U-box"/>
    <property type="match status" value="1"/>
</dbReference>
<keyword evidence="2" id="KW-0175">Coiled coil</keyword>
<organism evidence="5 6">
    <name type="scientific">Solanum pennellii</name>
    <name type="common">Tomato</name>
    <name type="synonym">Lycopersicon pennellii</name>
    <dbReference type="NCBI Taxonomy" id="28526"/>
    <lineage>
        <taxon>Eukaryota</taxon>
        <taxon>Viridiplantae</taxon>
        <taxon>Streptophyta</taxon>
        <taxon>Embryophyta</taxon>
        <taxon>Tracheophyta</taxon>
        <taxon>Spermatophyta</taxon>
        <taxon>Magnoliopsida</taxon>
        <taxon>eudicotyledons</taxon>
        <taxon>Gunneridae</taxon>
        <taxon>Pentapetalae</taxon>
        <taxon>asterids</taxon>
        <taxon>lamiids</taxon>
        <taxon>Solanales</taxon>
        <taxon>Solanaceae</taxon>
        <taxon>Solanoideae</taxon>
        <taxon>Solaneae</taxon>
        <taxon>Solanum</taxon>
        <taxon>Solanum subgen. Lycopersicon</taxon>
    </lineage>
</organism>
<protein>
    <submittedName>
        <fullName evidence="6 7">MND1-interacting protein 1-like</fullName>
    </submittedName>
</protein>
<dbReference type="InterPro" id="IPR013083">
    <property type="entry name" value="Znf_RING/FYVE/PHD"/>
</dbReference>
<dbReference type="PROSITE" id="PS50089">
    <property type="entry name" value="ZF_RING_2"/>
    <property type="match status" value="1"/>
</dbReference>
<dbReference type="GeneID" id="107027377"/>
<sequence length="427" mass="49395">MELGGSSKDHGSPNRFNLSPSKKTLLKRNIATFSAELRKYSGDVRNLSSEGMSRSECGVKKPDESDIMENQNVVSASLSEFHHLNFNENSMQVHGEMDEMNSSLIHQTEELERQVKERRDWAHQKVMQAANKVSNDSIELKILRMNMEETRKLKNDKHLKEGSRLERLVYECEKMKIVVEKTSGLIDRGNLIKEKIEKENDELRAEIEAYKLRASEYEITQLEALKKEKKCLKKLKVWEKQKKKLQDSIAAEKQMLFDLKQQLLESEKTEKEAEAMWKQEQRAKAEALSLLKEETRLNEEVKATNKRMLMDMRLSFEIESQQYKDELERLHQELSRLKASNEAPERDIAKLLHEFDTLEVSSSKKDASNDRRCVICKKGEVSVVFLPCAHQVICANCNDNYGNNEQAKCPSCLVPIERRIRIFGAAS</sequence>